<dbReference type="EMBL" id="LVLJ01003879">
    <property type="protein sequence ID" value="OAE19397.1"/>
    <property type="molecule type" value="Genomic_DNA"/>
</dbReference>
<evidence type="ECO:0000256" key="1">
    <source>
        <dbReference type="SAM" id="MobiDB-lite"/>
    </source>
</evidence>
<reference evidence="2" key="1">
    <citation type="submission" date="2016-03" db="EMBL/GenBank/DDBJ databases">
        <title>Mechanisms controlling the formation of the plant cell surface in tip-growing cells are functionally conserved among land plants.</title>
        <authorList>
            <person name="Honkanen S."/>
            <person name="Jones V.A."/>
            <person name="Morieri G."/>
            <person name="Champion C."/>
            <person name="Hetherington A.J."/>
            <person name="Kelly S."/>
            <person name="Saint-Marcoux D."/>
            <person name="Proust H."/>
            <person name="Prescott H."/>
            <person name="Dolan L."/>
        </authorList>
    </citation>
    <scope>NUCLEOTIDE SEQUENCE [LARGE SCALE GENOMIC DNA]</scope>
    <source>
        <tissue evidence="2">Whole gametophyte</tissue>
    </source>
</reference>
<evidence type="ECO:0000313" key="2">
    <source>
        <dbReference type="EMBL" id="OAE19397.1"/>
    </source>
</evidence>
<protein>
    <submittedName>
        <fullName evidence="2">Uncharacterized protein</fullName>
    </submittedName>
</protein>
<keyword evidence="3" id="KW-1185">Reference proteome</keyword>
<feature type="region of interest" description="Disordered" evidence="1">
    <location>
        <begin position="199"/>
        <end position="221"/>
    </location>
</feature>
<sequence>MPSSVRSRETQRQLRLGREPSVITLANRDDHPSIRPSIHPFMDPVSGRPFREGVCGISWFSSVNPEDFSLGDNRRVVKAGSAGCEFHYYSYVLIQDEDARRDRGAAREGGEAGRTTPLLLRRLAGLPTENRLYSLLLPGPDMEAMPYPATSLLQREGTPQSKSELLLAAAGPASGRPPPSCTARSSCTSSSTFVMLTRELPPVARPDQDSQEESGEAEGPLRAQLSLTAGIGWRTEHCPVLGKVNMAQIWSAVDVNLFAFSKNEGNIIMVSINGQCSGDVSKQFLLMNLIIAGSSRPQEQTTHEVEEVAPFSKSEP</sequence>
<comment type="caution">
    <text evidence="2">The sequence shown here is derived from an EMBL/GenBank/DDBJ whole genome shotgun (WGS) entry which is preliminary data.</text>
</comment>
<organism evidence="2 3">
    <name type="scientific">Marchantia polymorpha subsp. ruderalis</name>
    <dbReference type="NCBI Taxonomy" id="1480154"/>
    <lineage>
        <taxon>Eukaryota</taxon>
        <taxon>Viridiplantae</taxon>
        <taxon>Streptophyta</taxon>
        <taxon>Embryophyta</taxon>
        <taxon>Marchantiophyta</taxon>
        <taxon>Marchantiopsida</taxon>
        <taxon>Marchantiidae</taxon>
        <taxon>Marchantiales</taxon>
        <taxon>Marchantiaceae</taxon>
        <taxon>Marchantia</taxon>
    </lineage>
</organism>
<proteinExistence type="predicted"/>
<feature type="region of interest" description="Disordered" evidence="1">
    <location>
        <begin position="296"/>
        <end position="316"/>
    </location>
</feature>
<gene>
    <name evidence="2" type="ORF">AXG93_698s1260</name>
</gene>
<accession>A0A176VFM7</accession>
<dbReference type="AlphaFoldDB" id="A0A176VFM7"/>
<dbReference type="Proteomes" id="UP000077202">
    <property type="component" value="Unassembled WGS sequence"/>
</dbReference>
<name>A0A176VFM7_MARPO</name>
<evidence type="ECO:0000313" key="3">
    <source>
        <dbReference type="Proteomes" id="UP000077202"/>
    </source>
</evidence>